<geneLocation type="mitochondrion" evidence="2"/>
<accession>Q6R9H1</accession>
<dbReference type="EMBL" id="AY506529">
    <property type="protein sequence ID" value="AAR91114.1"/>
    <property type="molecule type" value="Genomic_DNA"/>
</dbReference>
<dbReference type="InterPro" id="IPR045358">
    <property type="entry name" value="Ty3_capsid"/>
</dbReference>
<organism evidence="2 3">
    <name type="scientific">Zea mays</name>
    <name type="common">Maize</name>
    <dbReference type="NCBI Taxonomy" id="4577"/>
    <lineage>
        <taxon>Eukaryota</taxon>
        <taxon>Viridiplantae</taxon>
        <taxon>Streptophyta</taxon>
        <taxon>Embryophyta</taxon>
        <taxon>Tracheophyta</taxon>
        <taxon>Spermatophyta</taxon>
        <taxon>Magnoliopsida</taxon>
        <taxon>Liliopsida</taxon>
        <taxon>Poales</taxon>
        <taxon>Poaceae</taxon>
        <taxon>PACMAD clade</taxon>
        <taxon>Panicoideae</taxon>
        <taxon>Andropogonodae</taxon>
        <taxon>Andropogoneae</taxon>
        <taxon>Tripsacinae</taxon>
        <taxon>Zea</taxon>
    </lineage>
</organism>
<keyword evidence="2" id="KW-0496">Mitochondrion</keyword>
<dbReference type="SMR" id="Q6R9H1"/>
<sequence length="126" mass="15052">MITHRFSAYSPYEVAETFNALKQDNMTVNAYIDKFEDFMTMLKQDTPELTEEWFVKCFVNGLRHDIKHQLRPLHPESLTDAYWQAKDMERSAPPKKQFSSYQRQITAAPYRTLLLCRTCYHHTRQN</sequence>
<gene>
    <name evidence="2" type="primary">orf126-c</name>
</gene>
<dbReference type="STRING" id="4577.Q6R9H1"/>
<name>Q6R9H1_MAIZE</name>
<reference evidence="2 3" key="1">
    <citation type="journal article" date="2004" name="Plant Physiol.">
        <title>Sequence and comparative analysis of the maize NB mitochondrial genome.</title>
        <authorList>
            <person name="Clifton S.W."/>
            <person name="Minx P."/>
            <person name="Fauron C.M.-R."/>
            <person name="Gibson M."/>
            <person name="Allen J.O."/>
            <person name="Sun H."/>
            <person name="Thompson M."/>
            <person name="Barbazuk W.B."/>
            <person name="Kanuganti S."/>
            <person name="Tayloe C."/>
            <person name="Meyer L."/>
            <person name="Wilson R.K."/>
            <person name="Newton K.J."/>
        </authorList>
    </citation>
    <scope>NUCLEOTIDE SEQUENCE</scope>
    <source>
        <strain evidence="3">cv. B37N</strain>
    </source>
</reference>
<dbReference type="InParanoid" id="Q6R9H1"/>
<dbReference type="Pfam" id="PF19259">
    <property type="entry name" value="Ty3_capsid"/>
    <property type="match status" value="1"/>
</dbReference>
<dbReference type="OrthoDB" id="1738534at2759"/>
<dbReference type="AlphaFoldDB" id="Q6R9H1"/>
<keyword evidence="3" id="KW-1185">Reference proteome</keyword>
<evidence type="ECO:0000259" key="1">
    <source>
        <dbReference type="Pfam" id="PF19259"/>
    </source>
</evidence>
<dbReference type="Proteomes" id="UP000007305">
    <property type="component" value="Mitochondrion"/>
</dbReference>
<dbReference type="GeneID" id="4055959"/>
<dbReference type="RefSeq" id="YP_588337.1">
    <property type="nucleotide sequence ID" value="NC_007982.1"/>
</dbReference>
<evidence type="ECO:0000313" key="2">
    <source>
        <dbReference type="EMBL" id="AAR91114.1"/>
    </source>
</evidence>
<feature type="domain" description="Ty3 transposon capsid-like protein" evidence="1">
    <location>
        <begin position="8"/>
        <end position="89"/>
    </location>
</feature>
<protein>
    <submittedName>
        <fullName evidence="2">Uncharacterized protein orf126-c</fullName>
    </submittedName>
</protein>
<evidence type="ECO:0000313" key="3">
    <source>
        <dbReference type="Proteomes" id="UP000007305"/>
    </source>
</evidence>
<proteinExistence type="predicted"/>